<keyword evidence="1" id="KW-0813">Transport</keyword>
<protein>
    <submittedName>
        <fullName evidence="6">Non-specific lipid-transfer protein 2</fullName>
    </submittedName>
</protein>
<evidence type="ECO:0000259" key="4">
    <source>
        <dbReference type="SMART" id="SM00499"/>
    </source>
</evidence>
<dbReference type="Pfam" id="PF00234">
    <property type="entry name" value="Tryp_alpha_amyl"/>
    <property type="match status" value="1"/>
</dbReference>
<gene>
    <name evidence="6" type="ORF">KK1_013957</name>
    <name evidence="5" type="ORF">KK1_034540</name>
</gene>
<dbReference type="InterPro" id="IPR033872">
    <property type="entry name" value="nsLTP2"/>
</dbReference>
<dbReference type="Gramene" id="C.cajan_13541.t">
    <property type="protein sequence ID" value="C.cajan_13541.t.cds1"/>
    <property type="gene ID" value="C.cajan_13541"/>
</dbReference>
<dbReference type="SMART" id="SM00499">
    <property type="entry name" value="AAI"/>
    <property type="match status" value="1"/>
</dbReference>
<dbReference type="EMBL" id="CM003612">
    <property type="protein sequence ID" value="KYP58544.1"/>
    <property type="molecule type" value="Genomic_DNA"/>
</dbReference>
<keyword evidence="2" id="KW-0446">Lipid-binding</keyword>
<dbReference type="GO" id="GO:0008289">
    <property type="term" value="F:lipid binding"/>
    <property type="evidence" value="ECO:0007669"/>
    <property type="project" value="UniProtKB-KW"/>
</dbReference>
<accession>A0A151SUR3</accession>
<dbReference type="GO" id="GO:0006869">
    <property type="term" value="P:lipid transport"/>
    <property type="evidence" value="ECO:0007669"/>
    <property type="project" value="InterPro"/>
</dbReference>
<dbReference type="EMBL" id="KQ483644">
    <property type="protein sequence ID" value="KYP44018.1"/>
    <property type="molecule type" value="Genomic_DNA"/>
</dbReference>
<feature type="domain" description="Bifunctional inhibitor/plant lipid transfer protein/seed storage helical" evidence="4">
    <location>
        <begin position="31"/>
        <end position="96"/>
    </location>
</feature>
<dbReference type="STRING" id="3821.A0A151SUR3"/>
<dbReference type="Gene3D" id="1.10.110.10">
    <property type="entry name" value="Plant lipid-transfer and hydrophobic proteins"/>
    <property type="match status" value="1"/>
</dbReference>
<dbReference type="AlphaFoldDB" id="A0A151SUR3"/>
<dbReference type="CDD" id="cd01959">
    <property type="entry name" value="nsLTP2"/>
    <property type="match status" value="1"/>
</dbReference>
<dbReference type="OMA" id="GRYINSR"/>
<sequence>MMMMKKVCTFALVLVGMLVVEVIPKADSVTCNVVEFNPCLGAITSSSPPSTACCRKIREQRPCLCGYLQNPTLRLYVNSPGARRVVSSCGIPFPSC</sequence>
<dbReference type="InterPro" id="IPR016140">
    <property type="entry name" value="Bifunc_inhib/LTP/seed_store"/>
</dbReference>
<dbReference type="PANTHER" id="PTHR33214">
    <property type="entry name" value="BIFUNCTIONAL INHIBITOR/LIPID-TRANSFER PROTEIN/SEED STORAGE 2S ALBUMIN SUPERFAMILY PROTEIN"/>
    <property type="match status" value="1"/>
</dbReference>
<evidence type="ECO:0000313" key="7">
    <source>
        <dbReference type="Proteomes" id="UP000075243"/>
    </source>
</evidence>
<feature type="chain" id="PRO_5007809631" evidence="3">
    <location>
        <begin position="29"/>
        <end position="96"/>
    </location>
</feature>
<reference evidence="6 7" key="1">
    <citation type="journal article" date="2012" name="Nat. Biotechnol.">
        <title>Draft genome sequence of pigeonpea (Cajanus cajan), an orphan legume crop of resource-poor farmers.</title>
        <authorList>
            <person name="Varshney R.K."/>
            <person name="Chen W."/>
            <person name="Li Y."/>
            <person name="Bharti A.K."/>
            <person name="Saxena R.K."/>
            <person name="Schlueter J.A."/>
            <person name="Donoghue M.T."/>
            <person name="Azam S."/>
            <person name="Fan G."/>
            <person name="Whaley A.M."/>
            <person name="Farmer A.D."/>
            <person name="Sheridan J."/>
            <person name="Iwata A."/>
            <person name="Tuteja R."/>
            <person name="Penmetsa R.V."/>
            <person name="Wu W."/>
            <person name="Upadhyaya H.D."/>
            <person name="Yang S.P."/>
            <person name="Shah T."/>
            <person name="Saxena K.B."/>
            <person name="Michael T."/>
            <person name="McCombie W.R."/>
            <person name="Yang B."/>
            <person name="Zhang G."/>
            <person name="Yang H."/>
            <person name="Wang J."/>
            <person name="Spillane C."/>
            <person name="Cook D.R."/>
            <person name="May G.D."/>
            <person name="Xu X."/>
            <person name="Jackson S.A."/>
        </authorList>
    </citation>
    <scope>NUCLEOTIDE SEQUENCE [LARGE SCALE GENOMIC DNA]</scope>
    <source>
        <strain evidence="7">cv. Asha</strain>
    </source>
</reference>
<dbReference type="SUPFAM" id="SSF47699">
    <property type="entry name" value="Bifunctional inhibitor/lipid-transfer protein/seed storage 2S albumin"/>
    <property type="match status" value="1"/>
</dbReference>
<dbReference type="PANTHER" id="PTHR33214:SF44">
    <property type="entry name" value="NON-SPECIFIC LIPID TRANSFER PROTEIN GPI-ANCHORED 33"/>
    <property type="match status" value="1"/>
</dbReference>
<name>A0A151SUR3_CAJCA</name>
<evidence type="ECO:0000256" key="1">
    <source>
        <dbReference type="ARBA" id="ARBA00022448"/>
    </source>
</evidence>
<evidence type="ECO:0000313" key="5">
    <source>
        <dbReference type="EMBL" id="KYP44018.1"/>
    </source>
</evidence>
<evidence type="ECO:0000313" key="6">
    <source>
        <dbReference type="EMBL" id="KYP58544.1"/>
    </source>
</evidence>
<proteinExistence type="predicted"/>
<evidence type="ECO:0000256" key="3">
    <source>
        <dbReference type="SAM" id="SignalP"/>
    </source>
</evidence>
<organism evidence="6 7">
    <name type="scientific">Cajanus cajan</name>
    <name type="common">Pigeon pea</name>
    <name type="synonym">Cajanus indicus</name>
    <dbReference type="NCBI Taxonomy" id="3821"/>
    <lineage>
        <taxon>Eukaryota</taxon>
        <taxon>Viridiplantae</taxon>
        <taxon>Streptophyta</taxon>
        <taxon>Embryophyta</taxon>
        <taxon>Tracheophyta</taxon>
        <taxon>Spermatophyta</taxon>
        <taxon>Magnoliopsida</taxon>
        <taxon>eudicotyledons</taxon>
        <taxon>Gunneridae</taxon>
        <taxon>Pentapetalae</taxon>
        <taxon>rosids</taxon>
        <taxon>fabids</taxon>
        <taxon>Fabales</taxon>
        <taxon>Fabaceae</taxon>
        <taxon>Papilionoideae</taxon>
        <taxon>50 kb inversion clade</taxon>
        <taxon>NPAAA clade</taxon>
        <taxon>indigoferoid/millettioid clade</taxon>
        <taxon>Phaseoleae</taxon>
        <taxon>Cajanus</taxon>
    </lineage>
</organism>
<dbReference type="Proteomes" id="UP000075243">
    <property type="component" value="Chromosome 10"/>
</dbReference>
<evidence type="ECO:0000256" key="2">
    <source>
        <dbReference type="ARBA" id="ARBA00023121"/>
    </source>
</evidence>
<feature type="signal peptide" evidence="3">
    <location>
        <begin position="1"/>
        <end position="28"/>
    </location>
</feature>
<dbReference type="Gramene" id="C.cajan_31444.t">
    <property type="protein sequence ID" value="C.cajan_31444.t.cds1"/>
    <property type="gene ID" value="C.cajan_31444"/>
</dbReference>
<dbReference type="InterPro" id="IPR036312">
    <property type="entry name" value="Bifun_inhib/LTP/seed_sf"/>
</dbReference>
<keyword evidence="3" id="KW-0732">Signal</keyword>
<keyword evidence="7" id="KW-1185">Reference proteome</keyword>